<comment type="caution">
    <text evidence="3">The sequence shown here is derived from an EMBL/GenBank/DDBJ whole genome shotgun (WGS) entry which is preliminary data.</text>
</comment>
<dbReference type="SUPFAM" id="SSF53474">
    <property type="entry name" value="alpha/beta-Hydrolases"/>
    <property type="match status" value="1"/>
</dbReference>
<dbReference type="Pfam" id="PF00561">
    <property type="entry name" value="Abhydrolase_1"/>
    <property type="match status" value="1"/>
</dbReference>
<dbReference type="EMBL" id="VFOM01000001">
    <property type="protein sequence ID" value="TQL47657.1"/>
    <property type="molecule type" value="Genomic_DNA"/>
</dbReference>
<sequence length="261" mass="28047">MTLRPPTPAPSAVISRDGTKITTFDFGDPDGAVVLAVHGFASSALANWSVTGWIRDLTRAGLRVIAIDQRGHGGSDKPHDPSNYTMDHLVDDVLAVADTYMLDTASLLGYSLGARVSWRAAIEHPHRFDRAVLGGMPAGDPLSRFRLEEAREHIRSGVAIDDKLTATFVAMAETLPGNDLEALVSLVEGLRGGPQAWITDTPTQPLLLATGGEDPLLDDSRRLAEAAPDAEFLEIAGRSHFNATTAKEFREAATRFLTAPR</sequence>
<organism evidence="3 4">
    <name type="scientific">Homoserinimonas aerilata</name>
    <dbReference type="NCBI Taxonomy" id="1162970"/>
    <lineage>
        <taxon>Bacteria</taxon>
        <taxon>Bacillati</taxon>
        <taxon>Actinomycetota</taxon>
        <taxon>Actinomycetes</taxon>
        <taxon>Micrococcales</taxon>
        <taxon>Microbacteriaceae</taxon>
        <taxon>Homoserinimonas</taxon>
    </lineage>
</organism>
<dbReference type="GO" id="GO:0016020">
    <property type="term" value="C:membrane"/>
    <property type="evidence" value="ECO:0007669"/>
    <property type="project" value="TreeGrafter"/>
</dbReference>
<dbReference type="PRINTS" id="PR00111">
    <property type="entry name" value="ABHYDROLASE"/>
</dbReference>
<evidence type="ECO:0000313" key="4">
    <source>
        <dbReference type="Proteomes" id="UP000317998"/>
    </source>
</evidence>
<dbReference type="PANTHER" id="PTHR43798:SF31">
    <property type="entry name" value="AB HYDROLASE SUPERFAMILY PROTEIN YCLE"/>
    <property type="match status" value="1"/>
</dbReference>
<reference evidence="3 4" key="1">
    <citation type="submission" date="2019-06" db="EMBL/GenBank/DDBJ databases">
        <title>Sequencing the genomes of 1000 actinobacteria strains.</title>
        <authorList>
            <person name="Klenk H.-P."/>
        </authorList>
    </citation>
    <scope>NUCLEOTIDE SEQUENCE [LARGE SCALE GENOMIC DNA]</scope>
    <source>
        <strain evidence="3 4">DSM 26477</strain>
    </source>
</reference>
<dbReference type="Gene3D" id="3.40.50.1820">
    <property type="entry name" value="alpha/beta hydrolase"/>
    <property type="match status" value="1"/>
</dbReference>
<keyword evidence="4" id="KW-1185">Reference proteome</keyword>
<protein>
    <submittedName>
        <fullName evidence="3">Alpha-beta hydrolase superfamily lysophospholipase</fullName>
    </submittedName>
</protein>
<accession>A0A542YHS4</accession>
<feature type="domain" description="AB hydrolase-1" evidence="2">
    <location>
        <begin position="33"/>
        <end position="143"/>
    </location>
</feature>
<proteinExistence type="predicted"/>
<dbReference type="Proteomes" id="UP000317998">
    <property type="component" value="Unassembled WGS sequence"/>
</dbReference>
<keyword evidence="1 3" id="KW-0378">Hydrolase</keyword>
<dbReference type="InterPro" id="IPR000073">
    <property type="entry name" value="AB_hydrolase_1"/>
</dbReference>
<evidence type="ECO:0000259" key="2">
    <source>
        <dbReference type="Pfam" id="PF00561"/>
    </source>
</evidence>
<dbReference type="OrthoDB" id="9804723at2"/>
<evidence type="ECO:0000256" key="1">
    <source>
        <dbReference type="ARBA" id="ARBA00022801"/>
    </source>
</evidence>
<dbReference type="InterPro" id="IPR029058">
    <property type="entry name" value="AB_hydrolase_fold"/>
</dbReference>
<dbReference type="GO" id="GO:0016787">
    <property type="term" value="F:hydrolase activity"/>
    <property type="evidence" value="ECO:0007669"/>
    <property type="project" value="UniProtKB-KW"/>
</dbReference>
<dbReference type="RefSeq" id="WP_141879883.1">
    <property type="nucleotide sequence ID" value="NZ_VFOM01000001.1"/>
</dbReference>
<dbReference type="PANTHER" id="PTHR43798">
    <property type="entry name" value="MONOACYLGLYCEROL LIPASE"/>
    <property type="match status" value="1"/>
</dbReference>
<dbReference type="AlphaFoldDB" id="A0A542YHS4"/>
<name>A0A542YHS4_9MICO</name>
<gene>
    <name evidence="3" type="ORF">FB562_0723</name>
</gene>
<evidence type="ECO:0000313" key="3">
    <source>
        <dbReference type="EMBL" id="TQL47657.1"/>
    </source>
</evidence>
<dbReference type="InterPro" id="IPR050266">
    <property type="entry name" value="AB_hydrolase_sf"/>
</dbReference>